<dbReference type="Proteomes" id="UP000197019">
    <property type="component" value="Chromosome"/>
</dbReference>
<name>A0A1Z4C0D9_9GAMM</name>
<protein>
    <submittedName>
        <fullName evidence="1">Uncharacterized protein</fullName>
    </submittedName>
</protein>
<evidence type="ECO:0000313" key="1">
    <source>
        <dbReference type="EMBL" id="ASF46996.1"/>
    </source>
</evidence>
<dbReference type="RefSeq" id="WP_088619868.1">
    <property type="nucleotide sequence ID" value="NZ_CP022129.1"/>
</dbReference>
<dbReference type="KEGG" id="mpsy:CEK71_13455"/>
<keyword evidence="2" id="KW-1185">Reference proteome</keyword>
<dbReference type="OrthoDB" id="6695043at2"/>
<reference evidence="1 2" key="1">
    <citation type="submission" date="2017-06" db="EMBL/GenBank/DDBJ databases">
        <title>Genome Sequencing of the methanotroph Methylovulum psychrotolerants str. HV10-M2 isolated from a high-altitude environment.</title>
        <authorList>
            <person name="Mateos-Rivera A."/>
        </authorList>
    </citation>
    <scope>NUCLEOTIDE SEQUENCE [LARGE SCALE GENOMIC DNA]</scope>
    <source>
        <strain evidence="1 2">HV10_M2</strain>
    </source>
</reference>
<organism evidence="1 2">
    <name type="scientific">Methylovulum psychrotolerans</name>
    <dbReference type="NCBI Taxonomy" id="1704499"/>
    <lineage>
        <taxon>Bacteria</taxon>
        <taxon>Pseudomonadati</taxon>
        <taxon>Pseudomonadota</taxon>
        <taxon>Gammaproteobacteria</taxon>
        <taxon>Methylococcales</taxon>
        <taxon>Methylococcaceae</taxon>
        <taxon>Methylovulum</taxon>
    </lineage>
</organism>
<sequence>MPVSVILAKQQRLMEEPVLHDLKLIITTYNALAACQTPADQGRHITHLLGLFFGQAAPSLNRISADELTAFLLAVPIACGLEQATSKSSGKPTDWGYLYAHLSASFGWTYDYIDRHIKMSQIKEMQGYMEMHPATHLLVAAYLGYEGPQHNAPQAFFDKMRAMAGKPHPTRH</sequence>
<proteinExistence type="predicted"/>
<gene>
    <name evidence="1" type="ORF">CEK71_13455</name>
</gene>
<evidence type="ECO:0000313" key="2">
    <source>
        <dbReference type="Proteomes" id="UP000197019"/>
    </source>
</evidence>
<accession>A0A1Z4C0D9</accession>
<dbReference type="EMBL" id="CP022129">
    <property type="protein sequence ID" value="ASF46996.1"/>
    <property type="molecule type" value="Genomic_DNA"/>
</dbReference>
<dbReference type="AlphaFoldDB" id="A0A1Z4C0D9"/>